<dbReference type="PROSITE" id="PS00409">
    <property type="entry name" value="PROKAR_NTER_METHYL"/>
    <property type="match status" value="1"/>
</dbReference>
<dbReference type="InterPro" id="IPR045584">
    <property type="entry name" value="Pilin-like"/>
</dbReference>
<dbReference type="InterPro" id="IPR011453">
    <property type="entry name" value="DUF1559"/>
</dbReference>
<dbReference type="SUPFAM" id="SSF54523">
    <property type="entry name" value="Pili subunits"/>
    <property type="match status" value="1"/>
</dbReference>
<keyword evidence="3" id="KW-1185">Reference proteome</keyword>
<dbReference type="PANTHER" id="PTHR30093">
    <property type="entry name" value="GENERAL SECRETION PATHWAY PROTEIN G"/>
    <property type="match status" value="1"/>
</dbReference>
<sequence>MNSSRISLSRVRSGFTLIELLVVIAIIAVLIALLLPAVQSAREAARRTQCVNNLKQIGLALHNYHSTHETFPPGSSRAFRDLQGNIYNWNNWSAHAMLLPYLEQVPAAASINFHFPPVSSPGLGQLANATAYNTIITTFLCPSDGRAGIQMINNYAASVGPAIGYQIQTNSSGLFVMTRSFNIPSITDGTSNTVAFAERLVGSPGLPDRTRGNGIVNVGGGDLWEAVNVSTFPMARIQATLTQCSTMYQQSSPTTPSGFQSNGQRWGWGTTGMTLFCTVVPPNSTEHPWNSCRRDCPGCGMDNSHIINSTSNHPGGCNVLMGDGSVRFIKQTINMITWWALGTRDGGEVVSADAL</sequence>
<organism evidence="2 3">
    <name type="scientific">Isosphaera pallida (strain ATCC 43644 / DSM 9630 / IS1B)</name>
    <dbReference type="NCBI Taxonomy" id="575540"/>
    <lineage>
        <taxon>Bacteria</taxon>
        <taxon>Pseudomonadati</taxon>
        <taxon>Planctomycetota</taxon>
        <taxon>Planctomycetia</taxon>
        <taxon>Isosphaerales</taxon>
        <taxon>Isosphaeraceae</taxon>
        <taxon>Isosphaera</taxon>
    </lineage>
</organism>
<dbReference type="NCBIfam" id="TIGR02532">
    <property type="entry name" value="IV_pilin_GFxxxE"/>
    <property type="match status" value="1"/>
</dbReference>
<feature type="domain" description="DUF1559" evidence="1">
    <location>
        <begin position="39"/>
        <end position="334"/>
    </location>
</feature>
<dbReference type="eggNOG" id="COG2165">
    <property type="taxonomic scope" value="Bacteria"/>
</dbReference>
<reference key="1">
    <citation type="submission" date="2010-11" db="EMBL/GenBank/DDBJ databases">
        <title>The complete sequence of chromosome of Isophaera pallida ATCC 43644.</title>
        <authorList>
            <consortium name="US DOE Joint Genome Institute (JGI-PGF)"/>
            <person name="Lucas S."/>
            <person name="Copeland A."/>
            <person name="Lapidus A."/>
            <person name="Bruce D."/>
            <person name="Goodwin L."/>
            <person name="Pitluck S."/>
            <person name="Kyrpides N."/>
            <person name="Mavromatis K."/>
            <person name="Pagani I."/>
            <person name="Ivanova N."/>
            <person name="Saunders E."/>
            <person name="Brettin T."/>
            <person name="Detter J.C."/>
            <person name="Han C."/>
            <person name="Tapia R."/>
            <person name="Land M."/>
            <person name="Hauser L."/>
            <person name="Markowitz V."/>
            <person name="Cheng J.-F."/>
            <person name="Hugenholtz P."/>
            <person name="Woyke T."/>
            <person name="Wu D."/>
            <person name="Eisen J.A."/>
        </authorList>
    </citation>
    <scope>NUCLEOTIDE SEQUENCE</scope>
    <source>
        <strain>ATCC 43644</strain>
    </source>
</reference>
<dbReference type="STRING" id="575540.Isop_3336"/>
<dbReference type="Pfam" id="PF07963">
    <property type="entry name" value="N_methyl"/>
    <property type="match status" value="1"/>
</dbReference>
<dbReference type="Proteomes" id="UP000008631">
    <property type="component" value="Chromosome"/>
</dbReference>
<dbReference type="InParanoid" id="E8R5Z6"/>
<name>E8R5Z6_ISOPI</name>
<dbReference type="InterPro" id="IPR012902">
    <property type="entry name" value="N_methyl_site"/>
</dbReference>
<dbReference type="HOGENOM" id="CLU_041661_0_0_0"/>
<proteinExistence type="predicted"/>
<evidence type="ECO:0000259" key="1">
    <source>
        <dbReference type="Pfam" id="PF07596"/>
    </source>
</evidence>
<dbReference type="KEGG" id="ipa:Isop_3336"/>
<evidence type="ECO:0000313" key="3">
    <source>
        <dbReference type="Proteomes" id="UP000008631"/>
    </source>
</evidence>
<dbReference type="NCBIfam" id="TIGR04294">
    <property type="entry name" value="pre_pil_HX9DG"/>
    <property type="match status" value="1"/>
</dbReference>
<dbReference type="Pfam" id="PF07596">
    <property type="entry name" value="SBP_bac_10"/>
    <property type="match status" value="1"/>
</dbReference>
<dbReference type="EMBL" id="CP002353">
    <property type="protein sequence ID" value="ADV63898.1"/>
    <property type="molecule type" value="Genomic_DNA"/>
</dbReference>
<dbReference type="RefSeq" id="WP_013566186.1">
    <property type="nucleotide sequence ID" value="NC_014962.1"/>
</dbReference>
<dbReference type="PANTHER" id="PTHR30093:SF2">
    <property type="entry name" value="TYPE II SECRETION SYSTEM PROTEIN H"/>
    <property type="match status" value="1"/>
</dbReference>
<dbReference type="InterPro" id="IPR027558">
    <property type="entry name" value="Pre_pil_HX9DG_C"/>
</dbReference>
<reference evidence="2 3" key="2">
    <citation type="journal article" date="2011" name="Stand. Genomic Sci.">
        <title>Complete genome sequence of Isosphaera pallida type strain (IS1B).</title>
        <authorList>
            <consortium name="US DOE Joint Genome Institute (JGI-PGF)"/>
            <person name="Goker M."/>
            <person name="Cleland D."/>
            <person name="Saunders E."/>
            <person name="Lapidus A."/>
            <person name="Nolan M."/>
            <person name="Lucas S."/>
            <person name="Hammon N."/>
            <person name="Deshpande S."/>
            <person name="Cheng J.F."/>
            <person name="Tapia R."/>
            <person name="Han C."/>
            <person name="Goodwin L."/>
            <person name="Pitluck S."/>
            <person name="Liolios K."/>
            <person name="Pagani I."/>
            <person name="Ivanova N."/>
            <person name="Mavromatis K."/>
            <person name="Pati A."/>
            <person name="Chen A."/>
            <person name="Palaniappan K."/>
            <person name="Land M."/>
            <person name="Hauser L."/>
            <person name="Chang Y.J."/>
            <person name="Jeffries C.D."/>
            <person name="Detter J.C."/>
            <person name="Beck B."/>
            <person name="Woyke T."/>
            <person name="Bristow J."/>
            <person name="Eisen J.A."/>
            <person name="Markowitz V."/>
            <person name="Hugenholtz P."/>
            <person name="Kyrpides N.C."/>
            <person name="Klenk H.P."/>
        </authorList>
    </citation>
    <scope>NUCLEOTIDE SEQUENCE [LARGE SCALE GENOMIC DNA]</scope>
    <source>
        <strain evidence="3">ATCC 43644 / DSM 9630 / IS1B</strain>
    </source>
</reference>
<dbReference type="Gene3D" id="3.30.700.10">
    <property type="entry name" value="Glycoprotein, Type 4 Pilin"/>
    <property type="match status" value="1"/>
</dbReference>
<dbReference type="AlphaFoldDB" id="E8R5Z6"/>
<gene>
    <name evidence="2" type="ordered locus">Isop_3336</name>
</gene>
<evidence type="ECO:0000313" key="2">
    <source>
        <dbReference type="EMBL" id="ADV63898.1"/>
    </source>
</evidence>
<accession>E8R5Z6</accession>
<protein>
    <recommendedName>
        <fullName evidence="1">DUF1559 domain-containing protein</fullName>
    </recommendedName>
</protein>